<feature type="compositionally biased region" description="Basic and acidic residues" evidence="1">
    <location>
        <begin position="46"/>
        <end position="59"/>
    </location>
</feature>
<gene>
    <name evidence="2" type="ORF">BD626DRAFT_504384</name>
</gene>
<sequence>MHILSSSTPPKESSSSFPKDMMGISAEAHASDTASDLDLEPISELEASREVFDLFHPVEEASDAQDDAQSSLQDRERSFQQSFLLLVDDEDCSDTDEVSEDRNHVDENQDSRNAHAVLQQLLAVVDFPSIASDSKPRQRCNSISSENSDALSLVISALPSTASLYPGTPSWLSAGHHNVAGGGLFPQNLGGEHDNERGIGVADAGDDIFDEEDWAVALASSPIRGDEPATSGVINLNEAEQDAAVDDAQSIKGNDSPSSDGASAFVSPMPSSVALFQGIWGTQSADPIDVSLSRPAPTTPPRAGKELDEDLQFILACRMVAASTAPPPIPPRHPARPRSGPLGNAAPSTDQVVRQGTLQRHRSANEALLSPGLFVGATPRRTLSTTLPRCAQGPLPQRIGSVTYANEPNSSRRARAVSAPCRDARPIRPLPSRGARTVGRAQASTMAAVTTGQPASAPWTVDEHITLALLQRSERDERLRLSTSTAGVSCSHRSTAQRARSSIPHMWSSTLRAKTAVSPTLGRVSSFVLEETSKEEEAEHVGMPHAAFCGYRVMKFRGCSSSIRPVARKEGRGLTWRAFCSSLQKLNRR</sequence>
<dbReference type="OrthoDB" id="10385713at2759"/>
<reference evidence="2 3" key="1">
    <citation type="journal article" date="2019" name="New Phytol.">
        <title>Comparative genomics reveals unique wood-decay strategies and fruiting body development in the Schizophyllaceae.</title>
        <authorList>
            <person name="Almasi E."/>
            <person name="Sahu N."/>
            <person name="Krizsan K."/>
            <person name="Balint B."/>
            <person name="Kovacs G.M."/>
            <person name="Kiss B."/>
            <person name="Cseklye J."/>
            <person name="Drula E."/>
            <person name="Henrissat B."/>
            <person name="Nagy I."/>
            <person name="Chovatia M."/>
            <person name="Adam C."/>
            <person name="LaButti K."/>
            <person name="Lipzen A."/>
            <person name="Riley R."/>
            <person name="Grigoriev I.V."/>
            <person name="Nagy L.G."/>
        </authorList>
    </citation>
    <scope>NUCLEOTIDE SEQUENCE [LARGE SCALE GENOMIC DNA]</scope>
    <source>
        <strain evidence="2 3">NL-1724</strain>
    </source>
</reference>
<accession>A0A550C6X0</accession>
<feature type="compositionally biased region" description="Acidic residues" evidence="1">
    <location>
        <begin position="90"/>
        <end position="99"/>
    </location>
</feature>
<protein>
    <submittedName>
        <fullName evidence="2">Uncharacterized protein</fullName>
    </submittedName>
</protein>
<dbReference type="Proteomes" id="UP000320762">
    <property type="component" value="Unassembled WGS sequence"/>
</dbReference>
<name>A0A550C6X0_9AGAR</name>
<keyword evidence="3" id="KW-1185">Reference proteome</keyword>
<feature type="region of interest" description="Disordered" evidence="1">
    <location>
        <begin position="1"/>
        <end position="74"/>
    </location>
</feature>
<evidence type="ECO:0000256" key="1">
    <source>
        <dbReference type="SAM" id="MobiDB-lite"/>
    </source>
</evidence>
<feature type="region of interest" description="Disordered" evidence="1">
    <location>
        <begin position="90"/>
        <end position="111"/>
    </location>
</feature>
<feature type="region of interest" description="Disordered" evidence="1">
    <location>
        <begin position="324"/>
        <end position="348"/>
    </location>
</feature>
<evidence type="ECO:0000313" key="3">
    <source>
        <dbReference type="Proteomes" id="UP000320762"/>
    </source>
</evidence>
<feature type="compositionally biased region" description="Basic and acidic residues" evidence="1">
    <location>
        <begin position="100"/>
        <end position="111"/>
    </location>
</feature>
<comment type="caution">
    <text evidence="2">The sequence shown here is derived from an EMBL/GenBank/DDBJ whole genome shotgun (WGS) entry which is preliminary data.</text>
</comment>
<organism evidence="2 3">
    <name type="scientific">Schizophyllum amplum</name>
    <dbReference type="NCBI Taxonomy" id="97359"/>
    <lineage>
        <taxon>Eukaryota</taxon>
        <taxon>Fungi</taxon>
        <taxon>Dikarya</taxon>
        <taxon>Basidiomycota</taxon>
        <taxon>Agaricomycotina</taxon>
        <taxon>Agaricomycetes</taxon>
        <taxon>Agaricomycetidae</taxon>
        <taxon>Agaricales</taxon>
        <taxon>Schizophyllaceae</taxon>
        <taxon>Schizophyllum</taxon>
    </lineage>
</organism>
<proteinExistence type="predicted"/>
<dbReference type="AlphaFoldDB" id="A0A550C6X0"/>
<feature type="region of interest" description="Disordered" evidence="1">
    <location>
        <begin position="399"/>
        <end position="436"/>
    </location>
</feature>
<evidence type="ECO:0000313" key="2">
    <source>
        <dbReference type="EMBL" id="TRM60544.1"/>
    </source>
</evidence>
<dbReference type="EMBL" id="VDMD01000021">
    <property type="protein sequence ID" value="TRM60544.1"/>
    <property type="molecule type" value="Genomic_DNA"/>
</dbReference>
<feature type="compositionally biased region" description="Low complexity" evidence="1">
    <location>
        <begin position="1"/>
        <end position="18"/>
    </location>
</feature>